<evidence type="ECO:0000259" key="1">
    <source>
        <dbReference type="PROSITE" id="PS51186"/>
    </source>
</evidence>
<dbReference type="OrthoDB" id="9795199at2"/>
<dbReference type="InterPro" id="IPR000182">
    <property type="entry name" value="GNAT_dom"/>
</dbReference>
<comment type="caution">
    <text evidence="2">The sequence shown here is derived from an EMBL/GenBank/DDBJ whole genome shotgun (WGS) entry which is preliminary data.</text>
</comment>
<keyword evidence="3" id="KW-1185">Reference proteome</keyword>
<dbReference type="Proteomes" id="UP000279089">
    <property type="component" value="Unassembled WGS sequence"/>
</dbReference>
<evidence type="ECO:0000313" key="2">
    <source>
        <dbReference type="EMBL" id="RPD41452.1"/>
    </source>
</evidence>
<dbReference type="PROSITE" id="PS51186">
    <property type="entry name" value="GNAT"/>
    <property type="match status" value="1"/>
</dbReference>
<proteinExistence type="predicted"/>
<dbReference type="Gene3D" id="3.40.630.30">
    <property type="match status" value="1"/>
</dbReference>
<dbReference type="PANTHER" id="PTHR43610:SF1">
    <property type="entry name" value="N-ACETYLTRANSFERASE DOMAIN-CONTAINING PROTEIN"/>
    <property type="match status" value="1"/>
</dbReference>
<dbReference type="AlphaFoldDB" id="A0A3N4MC47"/>
<organism evidence="2 3">
    <name type="scientific">Chitinophaga barathri</name>
    <dbReference type="NCBI Taxonomy" id="1647451"/>
    <lineage>
        <taxon>Bacteria</taxon>
        <taxon>Pseudomonadati</taxon>
        <taxon>Bacteroidota</taxon>
        <taxon>Chitinophagia</taxon>
        <taxon>Chitinophagales</taxon>
        <taxon>Chitinophagaceae</taxon>
        <taxon>Chitinophaga</taxon>
    </lineage>
</organism>
<evidence type="ECO:0000313" key="3">
    <source>
        <dbReference type="Proteomes" id="UP000279089"/>
    </source>
</evidence>
<accession>A0A3N4MC47</accession>
<dbReference type="EMBL" id="RMBX01000004">
    <property type="protein sequence ID" value="RPD41452.1"/>
    <property type="molecule type" value="Genomic_DNA"/>
</dbReference>
<dbReference type="InterPro" id="IPR016181">
    <property type="entry name" value="Acyl_CoA_acyltransferase"/>
</dbReference>
<name>A0A3N4MC47_9BACT</name>
<dbReference type="SUPFAM" id="SSF55729">
    <property type="entry name" value="Acyl-CoA N-acyltransferases (Nat)"/>
    <property type="match status" value="1"/>
</dbReference>
<sequence length="177" mass="19972">MIMNIQTVLENDMVKLVPLEESHFEGLYAVASDPLVWEQHPNKDRYKRDVFKVFFEGAMASGGAYLITDKKTGEIAGSSRYYNLDATNKSIEIGYTFLGRKFWGGGLNHAVKDLMLAHAFEEMDTVIFHIGADNIRSQKAIEKLGAVKTGEVEEAYYGEPACLNFVYQIRKADWPAH</sequence>
<protein>
    <submittedName>
        <fullName evidence="2">N-acetyltransferase</fullName>
    </submittedName>
</protein>
<dbReference type="GO" id="GO:0016747">
    <property type="term" value="F:acyltransferase activity, transferring groups other than amino-acyl groups"/>
    <property type="evidence" value="ECO:0007669"/>
    <property type="project" value="InterPro"/>
</dbReference>
<dbReference type="Pfam" id="PF13302">
    <property type="entry name" value="Acetyltransf_3"/>
    <property type="match status" value="1"/>
</dbReference>
<feature type="domain" description="N-acetyltransferase" evidence="1">
    <location>
        <begin position="14"/>
        <end position="172"/>
    </location>
</feature>
<dbReference type="PANTHER" id="PTHR43610">
    <property type="entry name" value="BLL6696 PROTEIN"/>
    <property type="match status" value="1"/>
</dbReference>
<keyword evidence="2" id="KW-0808">Transferase</keyword>
<gene>
    <name evidence="2" type="ORF">EG028_09030</name>
</gene>
<reference evidence="3" key="1">
    <citation type="submission" date="2018-11" db="EMBL/GenBank/DDBJ databases">
        <title>Chitinophaga lutea sp.nov., isolate from arsenic contaminated soil.</title>
        <authorList>
            <person name="Zong Y."/>
        </authorList>
    </citation>
    <scope>NUCLEOTIDE SEQUENCE [LARGE SCALE GENOMIC DNA]</scope>
    <source>
        <strain evidence="3">YLT18</strain>
    </source>
</reference>